<dbReference type="GO" id="GO:0009249">
    <property type="term" value="P:protein lipoylation"/>
    <property type="evidence" value="ECO:0007669"/>
    <property type="project" value="TreeGrafter"/>
</dbReference>
<evidence type="ECO:0000313" key="7">
    <source>
        <dbReference type="EMBL" id="KAH3672102.1"/>
    </source>
</evidence>
<comment type="subcellular location">
    <subcellularLocation>
        <location evidence="5">Mitochondrion</location>
    </subcellularLocation>
</comment>
<dbReference type="HAMAP" id="MF_00272">
    <property type="entry name" value="GcvH"/>
    <property type="match status" value="1"/>
</dbReference>
<accession>A0A9P8PIV9</accession>
<dbReference type="PANTHER" id="PTHR11715">
    <property type="entry name" value="GLYCINE CLEAVAGE SYSTEM H PROTEIN"/>
    <property type="match status" value="1"/>
</dbReference>
<keyword evidence="2 4" id="KW-0450">Lipoyl</keyword>
<feature type="domain" description="Lipoyl-binding" evidence="6">
    <location>
        <begin position="65"/>
        <end position="147"/>
    </location>
</feature>
<reference evidence="7" key="1">
    <citation type="journal article" date="2021" name="Open Biol.">
        <title>Shared evolutionary footprints suggest mitochondrial oxidative damage underlies multiple complex I losses in fungi.</title>
        <authorList>
            <person name="Schikora-Tamarit M.A."/>
            <person name="Marcet-Houben M."/>
            <person name="Nosek J."/>
            <person name="Gabaldon T."/>
        </authorList>
    </citation>
    <scope>NUCLEOTIDE SEQUENCE</scope>
    <source>
        <strain evidence="7">CBS2887</strain>
    </source>
</reference>
<evidence type="ECO:0000256" key="3">
    <source>
        <dbReference type="ARBA" id="ARBA00022946"/>
    </source>
</evidence>
<dbReference type="AlphaFoldDB" id="A0A9P8PIV9"/>
<keyword evidence="3 5" id="KW-0809">Transit peptide</keyword>
<comment type="subunit">
    <text evidence="5">The glycine cleavage system is composed of four proteins: P, T, L and H.</text>
</comment>
<dbReference type="InterPro" id="IPR011053">
    <property type="entry name" value="Single_hybrid_motif"/>
</dbReference>
<protein>
    <recommendedName>
        <fullName evidence="5">Glycine cleavage system H protein</fullName>
    </recommendedName>
</protein>
<feature type="modified residue" description="N6-lipoyllysine" evidence="4">
    <location>
        <position position="106"/>
    </location>
</feature>
<comment type="similarity">
    <text evidence="1 5">Belongs to the GcvH family.</text>
</comment>
<dbReference type="NCBIfam" id="NF002270">
    <property type="entry name" value="PRK01202.1"/>
    <property type="match status" value="1"/>
</dbReference>
<comment type="cofactor">
    <cofactor evidence="5">
        <name>(R)-lipoate</name>
        <dbReference type="ChEBI" id="CHEBI:83088"/>
    </cofactor>
    <text evidence="5">Binds 1 lipoyl cofactor covalently.</text>
</comment>
<dbReference type="GO" id="GO:0005739">
    <property type="term" value="C:mitochondrion"/>
    <property type="evidence" value="ECO:0007669"/>
    <property type="project" value="UniProtKB-SubCell"/>
</dbReference>
<dbReference type="PROSITE" id="PS50968">
    <property type="entry name" value="BIOTINYL_LIPOYL"/>
    <property type="match status" value="1"/>
</dbReference>
<name>A0A9P8PIV9_WICPI</name>
<dbReference type="PANTHER" id="PTHR11715:SF3">
    <property type="entry name" value="GLYCINE CLEAVAGE SYSTEM H PROTEIN-RELATED"/>
    <property type="match status" value="1"/>
</dbReference>
<evidence type="ECO:0000256" key="4">
    <source>
        <dbReference type="PIRSR" id="PIRSR617453-50"/>
    </source>
</evidence>
<dbReference type="NCBIfam" id="TIGR00527">
    <property type="entry name" value="gcvH"/>
    <property type="match status" value="1"/>
</dbReference>
<dbReference type="InterPro" id="IPR000089">
    <property type="entry name" value="Biotin_lipoyl"/>
</dbReference>
<keyword evidence="8" id="KW-1185">Reference proteome</keyword>
<dbReference type="CDD" id="cd06848">
    <property type="entry name" value="GCS_H"/>
    <property type="match status" value="1"/>
</dbReference>
<sequence>MFSRSITSISRQSLRLTSLRASVRFNSSVSHKITPGSIITQYSSTAPQVRYTAEHEYIAQHADNVSFIGITKYAADALGDATFVELPEVGDVFAKGDSIGSVESVKSSSEIYTPIDGEVIEVNTKLTDSPQLINEDPLGEGWIAKIKAEVKVEEVEDLMTEETYEMSLQDEDADGH</sequence>
<evidence type="ECO:0000313" key="8">
    <source>
        <dbReference type="Proteomes" id="UP000774326"/>
    </source>
</evidence>
<keyword evidence="5" id="KW-0496">Mitochondrion</keyword>
<dbReference type="GO" id="GO:0019464">
    <property type="term" value="P:glycine decarboxylation via glycine cleavage system"/>
    <property type="evidence" value="ECO:0007669"/>
    <property type="project" value="UniProtKB-UniRule"/>
</dbReference>
<dbReference type="InterPro" id="IPR003016">
    <property type="entry name" value="2-oxoA_DH_lipoyl-BS"/>
</dbReference>
<dbReference type="SUPFAM" id="SSF51230">
    <property type="entry name" value="Single hybrid motif"/>
    <property type="match status" value="1"/>
</dbReference>
<dbReference type="InterPro" id="IPR017453">
    <property type="entry name" value="GCV_H_sub"/>
</dbReference>
<dbReference type="EMBL" id="JAEUBG010005865">
    <property type="protein sequence ID" value="KAH3672102.1"/>
    <property type="molecule type" value="Genomic_DNA"/>
</dbReference>
<comment type="caution">
    <text evidence="7">The sequence shown here is derived from an EMBL/GenBank/DDBJ whole genome shotgun (WGS) entry which is preliminary data.</text>
</comment>
<reference evidence="7" key="2">
    <citation type="submission" date="2021-01" db="EMBL/GenBank/DDBJ databases">
        <authorList>
            <person name="Schikora-Tamarit M.A."/>
        </authorList>
    </citation>
    <scope>NUCLEOTIDE SEQUENCE</scope>
    <source>
        <strain evidence="7">CBS2887</strain>
    </source>
</reference>
<dbReference type="GO" id="GO:0005960">
    <property type="term" value="C:glycine cleavage complex"/>
    <property type="evidence" value="ECO:0007669"/>
    <property type="project" value="UniProtKB-UniRule"/>
</dbReference>
<evidence type="ECO:0000256" key="1">
    <source>
        <dbReference type="ARBA" id="ARBA00009249"/>
    </source>
</evidence>
<evidence type="ECO:0000256" key="2">
    <source>
        <dbReference type="ARBA" id="ARBA00022823"/>
    </source>
</evidence>
<evidence type="ECO:0000256" key="5">
    <source>
        <dbReference type="RuleBase" id="RU364055"/>
    </source>
</evidence>
<gene>
    <name evidence="7" type="ORF">WICPIJ_010146</name>
</gene>
<dbReference type="InterPro" id="IPR002930">
    <property type="entry name" value="GCV_H"/>
</dbReference>
<dbReference type="InterPro" id="IPR033753">
    <property type="entry name" value="GCV_H/Fam206"/>
</dbReference>
<dbReference type="OrthoDB" id="10264154at2759"/>
<dbReference type="Proteomes" id="UP000774326">
    <property type="component" value="Unassembled WGS sequence"/>
</dbReference>
<proteinExistence type="inferred from homology"/>
<dbReference type="Gene3D" id="2.40.50.100">
    <property type="match status" value="1"/>
</dbReference>
<dbReference type="Pfam" id="PF01597">
    <property type="entry name" value="GCV_H"/>
    <property type="match status" value="1"/>
</dbReference>
<dbReference type="PROSITE" id="PS00189">
    <property type="entry name" value="LIPOYL"/>
    <property type="match status" value="1"/>
</dbReference>
<comment type="function">
    <text evidence="5">The H protein shuttles the methylamine group of glycine from the P protein to the T protein.</text>
</comment>
<evidence type="ECO:0000259" key="6">
    <source>
        <dbReference type="PROSITE" id="PS50968"/>
    </source>
</evidence>
<organism evidence="7 8">
    <name type="scientific">Wickerhamomyces pijperi</name>
    <name type="common">Yeast</name>
    <name type="synonym">Pichia pijperi</name>
    <dbReference type="NCBI Taxonomy" id="599730"/>
    <lineage>
        <taxon>Eukaryota</taxon>
        <taxon>Fungi</taxon>
        <taxon>Dikarya</taxon>
        <taxon>Ascomycota</taxon>
        <taxon>Saccharomycotina</taxon>
        <taxon>Saccharomycetes</taxon>
        <taxon>Phaffomycetales</taxon>
        <taxon>Wickerhamomycetaceae</taxon>
        <taxon>Wickerhamomyces</taxon>
    </lineage>
</organism>